<evidence type="ECO:0000256" key="5">
    <source>
        <dbReference type="ARBA" id="ARBA00023136"/>
    </source>
</evidence>
<gene>
    <name evidence="8" type="primary">LOC100375947</name>
</gene>
<feature type="transmembrane region" description="Helical" evidence="6">
    <location>
        <begin position="178"/>
        <end position="206"/>
    </location>
</feature>
<evidence type="ECO:0000313" key="8">
    <source>
        <dbReference type="RefSeq" id="XP_006811800.1"/>
    </source>
</evidence>
<feature type="transmembrane region" description="Helical" evidence="6">
    <location>
        <begin position="136"/>
        <end position="157"/>
    </location>
</feature>
<organism evidence="7 8">
    <name type="scientific">Saccoglossus kowalevskii</name>
    <name type="common">Acorn worm</name>
    <dbReference type="NCBI Taxonomy" id="10224"/>
    <lineage>
        <taxon>Eukaryota</taxon>
        <taxon>Metazoa</taxon>
        <taxon>Hemichordata</taxon>
        <taxon>Enteropneusta</taxon>
        <taxon>Harrimaniidae</taxon>
        <taxon>Saccoglossus</taxon>
    </lineage>
</organism>
<keyword evidence="3" id="KW-0833">Ubl conjugation pathway</keyword>
<evidence type="ECO:0000256" key="1">
    <source>
        <dbReference type="ARBA" id="ARBA00004141"/>
    </source>
</evidence>
<keyword evidence="4 6" id="KW-1133">Transmembrane helix</keyword>
<evidence type="ECO:0000256" key="6">
    <source>
        <dbReference type="SAM" id="Phobius"/>
    </source>
</evidence>
<dbReference type="PANTHER" id="PTHR15860:SF0">
    <property type="entry name" value="LP20373P"/>
    <property type="match status" value="1"/>
</dbReference>
<name>A0ABM0LVK9_SACKO</name>
<proteinExistence type="predicted"/>
<feature type="transmembrane region" description="Helical" evidence="6">
    <location>
        <begin position="248"/>
        <end position="264"/>
    </location>
</feature>
<evidence type="ECO:0000256" key="2">
    <source>
        <dbReference type="ARBA" id="ARBA00022692"/>
    </source>
</evidence>
<accession>A0ABM0LVK9</accession>
<feature type="transmembrane region" description="Helical" evidence="6">
    <location>
        <begin position="105"/>
        <end position="124"/>
    </location>
</feature>
<keyword evidence="5 6" id="KW-0472">Membrane</keyword>
<dbReference type="RefSeq" id="XP_006811800.1">
    <property type="nucleotide sequence ID" value="XM_006811737.1"/>
</dbReference>
<sequence length="303" mass="34242">MATEQSTASRNFSGYVRGVMPTVDSTLHALNHGHQHGATGGDVIIDIPGNTAQDENENTGGGTQNGGIGNATASLADLRIAGTWVEKIIPFVIVVLLKTLVDHRLGLIVLIGMFGTFLHFNGSLKRQVALKEKRNFFTLLVTMTFMPLNMLFIYYVFTEHQLQNCLILMKPNFDQIDIWNLFWIVGITDFIIKFITIAAKCLVTLLPKSWLGYKVRGKYYLFIEQCSQFYRLLPPVPVWCSYLSDDTYSHWILTYCLVFIYLIAKARTVFDRTLDVRKAWKNLFSDVVGSSILLHNGCSLDNQ</sequence>
<dbReference type="GeneID" id="100375947"/>
<keyword evidence="7" id="KW-1185">Reference proteome</keyword>
<reference evidence="8" key="1">
    <citation type="submission" date="2025-08" db="UniProtKB">
        <authorList>
            <consortium name="RefSeq"/>
        </authorList>
    </citation>
    <scope>IDENTIFICATION</scope>
    <source>
        <tissue evidence="8">Testes</tissue>
    </source>
</reference>
<dbReference type="PANTHER" id="PTHR15860">
    <property type="entry name" value="UNCHARACTERIZED RING FINGER-CONTAINING PROTEIN"/>
    <property type="match status" value="1"/>
</dbReference>
<keyword evidence="2 6" id="KW-0812">Transmembrane</keyword>
<dbReference type="InterPro" id="IPR044235">
    <property type="entry name" value="RNFT1/2"/>
</dbReference>
<evidence type="ECO:0000256" key="3">
    <source>
        <dbReference type="ARBA" id="ARBA00022786"/>
    </source>
</evidence>
<dbReference type="Proteomes" id="UP000694865">
    <property type="component" value="Unplaced"/>
</dbReference>
<comment type="subcellular location">
    <subcellularLocation>
        <location evidence="1">Membrane</location>
        <topology evidence="1">Multi-pass membrane protein</topology>
    </subcellularLocation>
</comment>
<protein>
    <submittedName>
        <fullName evidence="8">RING finger and transmembrane domain-containing protein 2-like</fullName>
    </submittedName>
</protein>
<evidence type="ECO:0000313" key="7">
    <source>
        <dbReference type="Proteomes" id="UP000694865"/>
    </source>
</evidence>
<evidence type="ECO:0000256" key="4">
    <source>
        <dbReference type="ARBA" id="ARBA00022989"/>
    </source>
</evidence>